<dbReference type="SUPFAM" id="SSF46689">
    <property type="entry name" value="Homeodomain-like"/>
    <property type="match status" value="1"/>
</dbReference>
<evidence type="ECO:0000313" key="8">
    <source>
        <dbReference type="Proteomes" id="UP000293764"/>
    </source>
</evidence>
<dbReference type="GO" id="GO:0003700">
    <property type="term" value="F:DNA-binding transcription factor activity"/>
    <property type="evidence" value="ECO:0007669"/>
    <property type="project" value="TreeGrafter"/>
</dbReference>
<dbReference type="InterPro" id="IPR009057">
    <property type="entry name" value="Homeodomain-like_sf"/>
</dbReference>
<dbReference type="InterPro" id="IPR003012">
    <property type="entry name" value="Tet_transcr_reg_TetR"/>
</dbReference>
<dbReference type="RefSeq" id="WP_130100819.1">
    <property type="nucleotide sequence ID" value="NZ_SDWW01000002.1"/>
</dbReference>
<evidence type="ECO:0000256" key="3">
    <source>
        <dbReference type="ARBA" id="ARBA00023125"/>
    </source>
</evidence>
<feature type="DNA-binding region" description="H-T-H motif" evidence="5">
    <location>
        <begin position="38"/>
        <end position="57"/>
    </location>
</feature>
<dbReference type="GO" id="GO:0045892">
    <property type="term" value="P:negative regulation of DNA-templated transcription"/>
    <property type="evidence" value="ECO:0007669"/>
    <property type="project" value="InterPro"/>
</dbReference>
<dbReference type="InterPro" id="IPR036271">
    <property type="entry name" value="Tet_transcr_reg_TetR-rel_C_sf"/>
</dbReference>
<dbReference type="EMBL" id="SDWW01000002">
    <property type="protein sequence ID" value="RYV52830.1"/>
    <property type="molecule type" value="Genomic_DNA"/>
</dbReference>
<dbReference type="AlphaFoldDB" id="A0A4Q5N3Q3"/>
<evidence type="ECO:0000256" key="5">
    <source>
        <dbReference type="PROSITE-ProRule" id="PRU00335"/>
    </source>
</evidence>
<organism evidence="7 8">
    <name type="scientific">Pengzhenrongella frigida</name>
    <dbReference type="NCBI Taxonomy" id="1259133"/>
    <lineage>
        <taxon>Bacteria</taxon>
        <taxon>Bacillati</taxon>
        <taxon>Actinomycetota</taxon>
        <taxon>Actinomycetes</taxon>
        <taxon>Micrococcales</taxon>
        <taxon>Pengzhenrongella</taxon>
    </lineage>
</organism>
<dbReference type="PANTHER" id="PTHR30055">
    <property type="entry name" value="HTH-TYPE TRANSCRIPTIONAL REGULATOR RUTR"/>
    <property type="match status" value="1"/>
</dbReference>
<accession>A0A4Q5N3Q3</accession>
<dbReference type="PROSITE" id="PS50977">
    <property type="entry name" value="HTH_TETR_2"/>
    <property type="match status" value="1"/>
</dbReference>
<comment type="caution">
    <text evidence="7">The sequence shown here is derived from an EMBL/GenBank/DDBJ whole genome shotgun (WGS) entry which is preliminary data.</text>
</comment>
<gene>
    <name evidence="7" type="ORF">EUA98_01075</name>
</gene>
<sequence>MSSSELQGAPEARVRLTRERVLRAAIGVADEHGAGAVTMRAVATQLGVEAMSLYNHVKNKDAILDGMVDIVVDEIELPADAGDWREAMRRRAISAQRVFARHPWAPPLMDSRTTSGPARLRYFDWVLGVLVDAGFSLDVAIRCFSVLDSYIYGFGRQQLSTTAGEAPPQEKAEEMLSAVPAADFPHLHRMVLRAMDVGYDAEADFAFGLDIILGGLAQVLSSQRNA</sequence>
<name>A0A4Q5N3Q3_9MICO</name>
<evidence type="ECO:0000259" key="6">
    <source>
        <dbReference type="PROSITE" id="PS50977"/>
    </source>
</evidence>
<dbReference type="Gene3D" id="1.10.357.10">
    <property type="entry name" value="Tetracycline Repressor, domain 2"/>
    <property type="match status" value="1"/>
</dbReference>
<reference evidence="7 8" key="1">
    <citation type="submission" date="2019-01" db="EMBL/GenBank/DDBJ databases">
        <title>Novel species of Cellulomonas.</title>
        <authorList>
            <person name="Liu Q."/>
            <person name="Xin Y.-H."/>
        </authorList>
    </citation>
    <scope>NUCLEOTIDE SEQUENCE [LARGE SCALE GENOMIC DNA]</scope>
    <source>
        <strain evidence="7 8">HLT2-17</strain>
    </source>
</reference>
<dbReference type="Gene3D" id="1.10.10.60">
    <property type="entry name" value="Homeodomain-like"/>
    <property type="match status" value="1"/>
</dbReference>
<protein>
    <submittedName>
        <fullName evidence="7">TetR/AcrR family transcriptional regulator</fullName>
    </submittedName>
</protein>
<keyword evidence="3 5" id="KW-0238">DNA-binding</keyword>
<evidence type="ECO:0000256" key="2">
    <source>
        <dbReference type="ARBA" id="ARBA00023015"/>
    </source>
</evidence>
<keyword evidence="8" id="KW-1185">Reference proteome</keyword>
<dbReference type="InterPro" id="IPR050109">
    <property type="entry name" value="HTH-type_TetR-like_transc_reg"/>
</dbReference>
<dbReference type="PANTHER" id="PTHR30055:SF151">
    <property type="entry name" value="TRANSCRIPTIONAL REGULATORY PROTEIN"/>
    <property type="match status" value="1"/>
</dbReference>
<dbReference type="Pfam" id="PF02909">
    <property type="entry name" value="TetR_C_1"/>
    <property type="match status" value="1"/>
</dbReference>
<dbReference type="InterPro" id="IPR001647">
    <property type="entry name" value="HTH_TetR"/>
</dbReference>
<evidence type="ECO:0000313" key="7">
    <source>
        <dbReference type="EMBL" id="RYV52830.1"/>
    </source>
</evidence>
<keyword evidence="2" id="KW-0805">Transcription regulation</keyword>
<dbReference type="Proteomes" id="UP000293764">
    <property type="component" value="Unassembled WGS sequence"/>
</dbReference>
<dbReference type="GO" id="GO:0046677">
    <property type="term" value="P:response to antibiotic"/>
    <property type="evidence" value="ECO:0007669"/>
    <property type="project" value="InterPro"/>
</dbReference>
<dbReference type="OrthoDB" id="329481at2"/>
<feature type="domain" description="HTH tetR-type" evidence="6">
    <location>
        <begin position="15"/>
        <end position="75"/>
    </location>
</feature>
<keyword evidence="1" id="KW-0678">Repressor</keyword>
<dbReference type="GO" id="GO:0000976">
    <property type="term" value="F:transcription cis-regulatory region binding"/>
    <property type="evidence" value="ECO:0007669"/>
    <property type="project" value="TreeGrafter"/>
</dbReference>
<dbReference type="SUPFAM" id="SSF48498">
    <property type="entry name" value="Tetracyclin repressor-like, C-terminal domain"/>
    <property type="match status" value="1"/>
</dbReference>
<evidence type="ECO:0000256" key="4">
    <source>
        <dbReference type="ARBA" id="ARBA00023163"/>
    </source>
</evidence>
<dbReference type="PRINTS" id="PR00455">
    <property type="entry name" value="HTHTETR"/>
</dbReference>
<evidence type="ECO:0000256" key="1">
    <source>
        <dbReference type="ARBA" id="ARBA00022491"/>
    </source>
</evidence>
<proteinExistence type="predicted"/>
<dbReference type="InterPro" id="IPR004111">
    <property type="entry name" value="Repressor_TetR_C"/>
</dbReference>
<dbReference type="PRINTS" id="PR00400">
    <property type="entry name" value="TETREPRESSOR"/>
</dbReference>
<keyword evidence="4" id="KW-0804">Transcription</keyword>
<dbReference type="Pfam" id="PF00440">
    <property type="entry name" value="TetR_N"/>
    <property type="match status" value="1"/>
</dbReference>